<dbReference type="AlphaFoldDB" id="A0A3M7RBE3"/>
<evidence type="ECO:0000313" key="2">
    <source>
        <dbReference type="Proteomes" id="UP000276133"/>
    </source>
</evidence>
<evidence type="ECO:0000313" key="1">
    <source>
        <dbReference type="EMBL" id="RNA20866.1"/>
    </source>
</evidence>
<dbReference type="EMBL" id="REGN01003769">
    <property type="protein sequence ID" value="RNA20866.1"/>
    <property type="molecule type" value="Genomic_DNA"/>
</dbReference>
<protein>
    <submittedName>
        <fullName evidence="1">Uncharacterized protein</fullName>
    </submittedName>
</protein>
<name>A0A3M7RBE3_BRAPC</name>
<sequence>MPLTLSFFCIMISGTTNGDVLRNIFSSSGSMGHTILAKVRFLIGATVATGGVAECVLYLAKSSALFSLSSLVFSLSFLFLSSRMSEMDSKFTICVNLLLLMLSDLEKIDVKCQRCLVRFGQVSERRRRSIEANVCLIIRKVILNCFNWRWCPVAHFQISHAWSNESWSLFLFGLVKLLKEFMISLTLVFEVLRSLLSVKPVELDIEAL</sequence>
<proteinExistence type="predicted"/>
<comment type="caution">
    <text evidence="1">The sequence shown here is derived from an EMBL/GenBank/DDBJ whole genome shotgun (WGS) entry which is preliminary data.</text>
</comment>
<reference evidence="1 2" key="1">
    <citation type="journal article" date="2018" name="Sci. Rep.">
        <title>Genomic signatures of local adaptation to the degree of environmental predictability in rotifers.</title>
        <authorList>
            <person name="Franch-Gras L."/>
            <person name="Hahn C."/>
            <person name="Garcia-Roger E.M."/>
            <person name="Carmona M.J."/>
            <person name="Serra M."/>
            <person name="Gomez A."/>
        </authorList>
    </citation>
    <scope>NUCLEOTIDE SEQUENCE [LARGE SCALE GENOMIC DNA]</scope>
    <source>
        <strain evidence="1">HYR1</strain>
    </source>
</reference>
<organism evidence="1 2">
    <name type="scientific">Brachionus plicatilis</name>
    <name type="common">Marine rotifer</name>
    <name type="synonym">Brachionus muelleri</name>
    <dbReference type="NCBI Taxonomy" id="10195"/>
    <lineage>
        <taxon>Eukaryota</taxon>
        <taxon>Metazoa</taxon>
        <taxon>Spiralia</taxon>
        <taxon>Gnathifera</taxon>
        <taxon>Rotifera</taxon>
        <taxon>Eurotatoria</taxon>
        <taxon>Monogononta</taxon>
        <taxon>Pseudotrocha</taxon>
        <taxon>Ploima</taxon>
        <taxon>Brachionidae</taxon>
        <taxon>Brachionus</taxon>
    </lineage>
</organism>
<dbReference type="Proteomes" id="UP000276133">
    <property type="component" value="Unassembled WGS sequence"/>
</dbReference>
<accession>A0A3M7RBE3</accession>
<keyword evidence="2" id="KW-1185">Reference proteome</keyword>
<gene>
    <name evidence="1" type="ORF">BpHYR1_006275</name>
</gene>